<feature type="region of interest" description="Disordered" evidence="6">
    <location>
        <begin position="248"/>
        <end position="289"/>
    </location>
</feature>
<keyword evidence="9" id="KW-1185">Reference proteome</keyword>
<gene>
    <name evidence="5" type="primary">trmJ</name>
    <name evidence="8" type="ORF">SCD90_15570</name>
</gene>
<dbReference type="InterPro" id="IPR029028">
    <property type="entry name" value="Alpha/beta_knot_MTases"/>
</dbReference>
<evidence type="ECO:0000259" key="7">
    <source>
        <dbReference type="Pfam" id="PF00588"/>
    </source>
</evidence>
<proteinExistence type="inferred from homology"/>
<dbReference type="InterPro" id="IPR004384">
    <property type="entry name" value="RNA_MeTrfase_TrmJ/LasT"/>
</dbReference>
<dbReference type="InterPro" id="IPR001537">
    <property type="entry name" value="SpoU_MeTrfase"/>
</dbReference>
<evidence type="ECO:0000256" key="2">
    <source>
        <dbReference type="ARBA" id="ARBA00022603"/>
    </source>
</evidence>
<evidence type="ECO:0000313" key="9">
    <source>
        <dbReference type="Proteomes" id="UP001274321"/>
    </source>
</evidence>
<sequence>MAGTNRTRHATLGGPAVILVEPQLPENIGSAARAMTNFGLTDLRLVRPQVKLPHPRAEAMASGAVAVLEGARVFDSLEEALSDLQLVYATTARERGQAKPVDTPAHAAALLLEQEAAGARTGIMFGRERTGLENDEVSLADRVLTFPVNPAFASLNLSQAVLLVGYEWFKASNGDAPAFEMPQQSPPAEKRHLLAFFAHIESALDRVGFFYPETRKPIMVRNLRNIFHRLGLSEQDLRTLHGAVAALEEGERGPSRRDRRVLGVADLTTPAEGQAGAPHETATSPDKAP</sequence>
<dbReference type="PIRSF" id="PIRSF004808">
    <property type="entry name" value="LasT"/>
    <property type="match status" value="1"/>
</dbReference>
<evidence type="ECO:0000256" key="4">
    <source>
        <dbReference type="ARBA" id="ARBA00022691"/>
    </source>
</evidence>
<dbReference type="GO" id="GO:0008168">
    <property type="term" value="F:methyltransferase activity"/>
    <property type="evidence" value="ECO:0007669"/>
    <property type="project" value="UniProtKB-KW"/>
</dbReference>
<comment type="function">
    <text evidence="5">Catalyzes the formation of 2'O-methylated cytidine (Cm32) or 2'O-methylated uridine (Um32) at position 32 in tRNA.</text>
</comment>
<comment type="similarity">
    <text evidence="1">Belongs to the class IV-like SAM-binding methyltransferase superfamily. RNA methyltransferase TrmH family.</text>
</comment>
<accession>A0ABU4RRK6</accession>
<comment type="caution">
    <text evidence="8">The sequence shown here is derived from an EMBL/GenBank/DDBJ whole genome shotgun (WGS) entry which is preliminary data.</text>
</comment>
<feature type="domain" description="tRNA/rRNA methyltransferase SpoU type" evidence="7">
    <location>
        <begin position="16"/>
        <end position="166"/>
    </location>
</feature>
<protein>
    <recommendedName>
        <fullName evidence="5">tRNA (cytidine/uridine-2'-O-)-methyltransferase TrmJ</fullName>
        <ecNumber evidence="5">2.1.1.200</ecNumber>
    </recommendedName>
    <alternativeName>
        <fullName evidence="5">tRNA (cytidine(32)/uridine(32)-2'-O)-methyltransferase</fullName>
    </alternativeName>
    <alternativeName>
        <fullName evidence="5">tRNA Cm32/Um32 methyltransferase</fullName>
    </alternativeName>
</protein>
<comment type="subcellular location">
    <subcellularLocation>
        <location evidence="5">Cytoplasm</location>
    </subcellularLocation>
</comment>
<comment type="catalytic activity">
    <reaction evidence="5">
        <text>uridine(32) in tRNA + S-adenosyl-L-methionine = 2'-O-methyluridine(32) in tRNA + S-adenosyl-L-homocysteine + H(+)</text>
        <dbReference type="Rhea" id="RHEA:42936"/>
        <dbReference type="Rhea" id="RHEA-COMP:10107"/>
        <dbReference type="Rhea" id="RHEA-COMP:10290"/>
        <dbReference type="ChEBI" id="CHEBI:15378"/>
        <dbReference type="ChEBI" id="CHEBI:57856"/>
        <dbReference type="ChEBI" id="CHEBI:59789"/>
        <dbReference type="ChEBI" id="CHEBI:65315"/>
        <dbReference type="ChEBI" id="CHEBI:74478"/>
        <dbReference type="EC" id="2.1.1.200"/>
    </reaction>
</comment>
<dbReference type="Pfam" id="PF00588">
    <property type="entry name" value="SpoU_methylase"/>
    <property type="match status" value="1"/>
</dbReference>
<keyword evidence="4 5" id="KW-0949">S-adenosyl-L-methionine</keyword>
<dbReference type="SUPFAM" id="SSF75217">
    <property type="entry name" value="alpha/beta knot"/>
    <property type="match status" value="1"/>
</dbReference>
<dbReference type="Proteomes" id="UP001274321">
    <property type="component" value="Unassembled WGS sequence"/>
</dbReference>
<comment type="subunit">
    <text evidence="5">Homodimer.</text>
</comment>
<evidence type="ECO:0000256" key="1">
    <source>
        <dbReference type="ARBA" id="ARBA00007228"/>
    </source>
</evidence>
<dbReference type="Gene3D" id="1.10.8.590">
    <property type="match status" value="1"/>
</dbReference>
<dbReference type="PANTHER" id="PTHR42786:SF7">
    <property type="entry name" value="TRNA_RRNA METHYLTRANSFERASE SPOU TYPE DOMAIN-CONTAINING PROTEIN"/>
    <property type="match status" value="1"/>
</dbReference>
<dbReference type="CDD" id="cd18093">
    <property type="entry name" value="SpoU-like_TrmJ"/>
    <property type="match status" value="1"/>
</dbReference>
<keyword evidence="3" id="KW-0808">Transferase</keyword>
<evidence type="ECO:0000256" key="6">
    <source>
        <dbReference type="SAM" id="MobiDB-lite"/>
    </source>
</evidence>
<dbReference type="RefSeq" id="WP_319845627.1">
    <property type="nucleotide sequence ID" value="NZ_JAXAFJ010000012.1"/>
</dbReference>
<dbReference type="Gene3D" id="3.40.1280.10">
    <property type="match status" value="1"/>
</dbReference>
<dbReference type="PANTHER" id="PTHR42786">
    <property type="entry name" value="TRNA/RRNA METHYLTRANSFERASE"/>
    <property type="match status" value="1"/>
</dbReference>
<evidence type="ECO:0000256" key="5">
    <source>
        <dbReference type="RuleBase" id="RU362024"/>
    </source>
</evidence>
<dbReference type="NCBIfam" id="TIGR00050">
    <property type="entry name" value="rRNA_methyl_1"/>
    <property type="match status" value="1"/>
</dbReference>
<name>A0ABU4RRK6_9HYPH</name>
<evidence type="ECO:0000256" key="3">
    <source>
        <dbReference type="ARBA" id="ARBA00022679"/>
    </source>
</evidence>
<dbReference type="EC" id="2.1.1.200" evidence="5"/>
<keyword evidence="5" id="KW-0963">Cytoplasm</keyword>
<evidence type="ECO:0000313" key="8">
    <source>
        <dbReference type="EMBL" id="MDX6807485.1"/>
    </source>
</evidence>
<keyword evidence="2 5" id="KW-0489">Methyltransferase</keyword>
<reference evidence="8 9" key="1">
    <citation type="submission" date="2023-11" db="EMBL/GenBank/DDBJ databases">
        <authorList>
            <person name="Bao R."/>
        </authorList>
    </citation>
    <scope>NUCLEOTIDE SEQUENCE [LARGE SCALE GENOMIC DNA]</scope>
    <source>
        <strain evidence="8 9">PJ23</strain>
    </source>
</reference>
<dbReference type="InterPro" id="IPR029026">
    <property type="entry name" value="tRNA_m1G_MTases_N"/>
</dbReference>
<organism evidence="8 9">
    <name type="scientific">Terrihabitans rhizophilus</name>
    <dbReference type="NCBI Taxonomy" id="3092662"/>
    <lineage>
        <taxon>Bacteria</taxon>
        <taxon>Pseudomonadati</taxon>
        <taxon>Pseudomonadota</taxon>
        <taxon>Alphaproteobacteria</taxon>
        <taxon>Hyphomicrobiales</taxon>
        <taxon>Terrihabitans</taxon>
    </lineage>
</organism>
<dbReference type="GO" id="GO:0032259">
    <property type="term" value="P:methylation"/>
    <property type="evidence" value="ECO:0007669"/>
    <property type="project" value="UniProtKB-KW"/>
</dbReference>
<dbReference type="EMBL" id="JAXAFJ010000012">
    <property type="protein sequence ID" value="MDX6807485.1"/>
    <property type="molecule type" value="Genomic_DNA"/>
</dbReference>
<keyword evidence="5" id="KW-0819">tRNA processing</keyword>
<comment type="catalytic activity">
    <reaction evidence="5">
        <text>cytidine(32) in tRNA + S-adenosyl-L-methionine = 2'-O-methylcytidine(32) in tRNA + S-adenosyl-L-homocysteine + H(+)</text>
        <dbReference type="Rhea" id="RHEA:42932"/>
        <dbReference type="Rhea" id="RHEA-COMP:10288"/>
        <dbReference type="Rhea" id="RHEA-COMP:10289"/>
        <dbReference type="ChEBI" id="CHEBI:15378"/>
        <dbReference type="ChEBI" id="CHEBI:57856"/>
        <dbReference type="ChEBI" id="CHEBI:59789"/>
        <dbReference type="ChEBI" id="CHEBI:74495"/>
        <dbReference type="ChEBI" id="CHEBI:82748"/>
        <dbReference type="EC" id="2.1.1.200"/>
    </reaction>
</comment>